<keyword evidence="2" id="KW-0663">Pyridoxal phosphate</keyword>
<dbReference type="InterPro" id="IPR015424">
    <property type="entry name" value="PyrdxlP-dep_Trfase"/>
</dbReference>
<dbReference type="SUPFAM" id="SSF53383">
    <property type="entry name" value="PLP-dependent transferases"/>
    <property type="match status" value="1"/>
</dbReference>
<dbReference type="InterPro" id="IPR000653">
    <property type="entry name" value="DegT/StrS_aminotransferase"/>
</dbReference>
<comment type="caution">
    <text evidence="3">The sequence shown here is derived from an EMBL/GenBank/DDBJ whole genome shotgun (WGS) entry which is preliminary data.</text>
</comment>
<dbReference type="Proteomes" id="UP000613266">
    <property type="component" value="Unassembled WGS sequence"/>
</dbReference>
<dbReference type="InterPro" id="IPR015422">
    <property type="entry name" value="PyrdxlP-dep_Trfase_small"/>
</dbReference>
<proteinExistence type="inferred from homology"/>
<dbReference type="GO" id="GO:0000271">
    <property type="term" value="P:polysaccharide biosynthetic process"/>
    <property type="evidence" value="ECO:0007669"/>
    <property type="project" value="TreeGrafter"/>
</dbReference>
<evidence type="ECO:0000256" key="2">
    <source>
        <dbReference type="RuleBase" id="RU004508"/>
    </source>
</evidence>
<keyword evidence="3" id="KW-0808">Transferase</keyword>
<gene>
    <name evidence="3" type="ORF">I7X39_06270</name>
</gene>
<dbReference type="PANTHER" id="PTHR30244:SF34">
    <property type="entry name" value="DTDP-4-AMINO-4,6-DIDEOXYGALACTOSE TRANSAMINASE"/>
    <property type="match status" value="1"/>
</dbReference>
<dbReference type="AlphaFoldDB" id="A0A931J0K1"/>
<dbReference type="InterPro" id="IPR015421">
    <property type="entry name" value="PyrdxlP-dep_Trfase_major"/>
</dbReference>
<dbReference type="Pfam" id="PF01041">
    <property type="entry name" value="DegT_DnrJ_EryC1"/>
    <property type="match status" value="1"/>
</dbReference>
<dbReference type="RefSeq" id="WP_198110115.1">
    <property type="nucleotide sequence ID" value="NZ_JAEDAK010000003.1"/>
</dbReference>
<dbReference type="Gene3D" id="3.90.1150.10">
    <property type="entry name" value="Aspartate Aminotransferase, domain 1"/>
    <property type="match status" value="1"/>
</dbReference>
<name>A0A931J0K1_9BURK</name>
<protein>
    <submittedName>
        <fullName evidence="3">DegT/DnrJ/EryC1/StrS aminotransferase family protein</fullName>
    </submittedName>
</protein>
<evidence type="ECO:0000256" key="1">
    <source>
        <dbReference type="ARBA" id="ARBA00037999"/>
    </source>
</evidence>
<keyword evidence="4" id="KW-1185">Reference proteome</keyword>
<dbReference type="GO" id="GO:0030170">
    <property type="term" value="F:pyridoxal phosphate binding"/>
    <property type="evidence" value="ECO:0007669"/>
    <property type="project" value="TreeGrafter"/>
</dbReference>
<sequence length="389" mass="42171">MLDAPFTQPKSPVFGWASLGGATAHAPGVQQLPQRRLTTSGRAAILQALRQMKLPTGSAVLLPSYHCPTMVAPVLVAGLEPRYYGLDAQGLPLLPESPGAEVRAVLVPQLFGIARSLAPVRAWCDRHGVSLIEDCAHCLFGQAGERPVGAWGDWATASLTKFMPVPEAGLLASAAHSLQAWQPAGRGALAECKAALDTLELASRFRRLRGLNTVLNALFALKNRGRSVSAPRARTAPPAPSAEQLMRGCDMARVDSAPLRLSAALVELPQGRLLQRRQALFRRYGQGLQGLQGARPLFADAGTPLAPYVFPLWVDEPEPVYRALHALNAPVFRWDQLWPGTPADLPGDQGPLWSRHVLQLLCHQDLDDAEVERLIALLRRLIQPPRENP</sequence>
<reference evidence="3" key="1">
    <citation type="submission" date="2020-12" db="EMBL/GenBank/DDBJ databases">
        <title>The genome sequence of Inhella sp. 1Y17.</title>
        <authorList>
            <person name="Liu Y."/>
        </authorList>
    </citation>
    <scope>NUCLEOTIDE SEQUENCE</scope>
    <source>
        <strain evidence="3">1Y17</strain>
    </source>
</reference>
<organism evidence="3 4">
    <name type="scientific">Inhella proteolytica</name>
    <dbReference type="NCBI Taxonomy" id="2795029"/>
    <lineage>
        <taxon>Bacteria</taxon>
        <taxon>Pseudomonadati</taxon>
        <taxon>Pseudomonadota</taxon>
        <taxon>Betaproteobacteria</taxon>
        <taxon>Burkholderiales</taxon>
        <taxon>Sphaerotilaceae</taxon>
        <taxon>Inhella</taxon>
    </lineage>
</organism>
<evidence type="ECO:0000313" key="3">
    <source>
        <dbReference type="EMBL" id="MBH9576503.1"/>
    </source>
</evidence>
<comment type="similarity">
    <text evidence="1 2">Belongs to the DegT/DnrJ/EryC1 family.</text>
</comment>
<keyword evidence="3" id="KW-0032">Aminotransferase</keyword>
<dbReference type="GO" id="GO:0008483">
    <property type="term" value="F:transaminase activity"/>
    <property type="evidence" value="ECO:0007669"/>
    <property type="project" value="UniProtKB-KW"/>
</dbReference>
<dbReference type="Gene3D" id="3.40.640.10">
    <property type="entry name" value="Type I PLP-dependent aspartate aminotransferase-like (Major domain)"/>
    <property type="match status" value="1"/>
</dbReference>
<dbReference type="EMBL" id="JAEDAK010000003">
    <property type="protein sequence ID" value="MBH9576503.1"/>
    <property type="molecule type" value="Genomic_DNA"/>
</dbReference>
<accession>A0A931J0K1</accession>
<evidence type="ECO:0000313" key="4">
    <source>
        <dbReference type="Proteomes" id="UP000613266"/>
    </source>
</evidence>
<dbReference type="PANTHER" id="PTHR30244">
    <property type="entry name" value="TRANSAMINASE"/>
    <property type="match status" value="1"/>
</dbReference>